<proteinExistence type="predicted"/>
<sequence>MNKVTSLDSLWRKSVSNFGEKQGTRVTPHPPAQLPAVSYAPLTRRRSSGTPPRSGHARHSEEAAGPGAPGEGRAATYSRLKRPSVPRAIAAGAAAIIFQLHRWARDFQLNACSSWPRVPPPQGEAASWLTRPSSHCPVQAHLSMPAREVRSVPELSEGRKEGEQKEDEQLRSGHRVRPEPGPRLTGTGRQRHDRREYERVHLRANVHTKGSSQCSRRNYFLPSAA</sequence>
<accession>A0A9Q1HZ85</accession>
<evidence type="ECO:0000313" key="2">
    <source>
        <dbReference type="EMBL" id="KAJ8271469.1"/>
    </source>
</evidence>
<feature type="region of interest" description="Disordered" evidence="1">
    <location>
        <begin position="17"/>
        <end position="74"/>
    </location>
</feature>
<keyword evidence="3" id="KW-1185">Reference proteome</keyword>
<evidence type="ECO:0000313" key="3">
    <source>
        <dbReference type="Proteomes" id="UP001152803"/>
    </source>
</evidence>
<name>A0A9Q1HZ85_CONCO</name>
<dbReference type="AlphaFoldDB" id="A0A9Q1HZ85"/>
<feature type="region of interest" description="Disordered" evidence="1">
    <location>
        <begin position="139"/>
        <end position="225"/>
    </location>
</feature>
<evidence type="ECO:0000256" key="1">
    <source>
        <dbReference type="SAM" id="MobiDB-lite"/>
    </source>
</evidence>
<protein>
    <submittedName>
        <fullName evidence="2">Uncharacterized protein</fullName>
    </submittedName>
</protein>
<dbReference type="EMBL" id="JAFJMO010000007">
    <property type="protein sequence ID" value="KAJ8271469.1"/>
    <property type="molecule type" value="Genomic_DNA"/>
</dbReference>
<feature type="compositionally biased region" description="Basic and acidic residues" evidence="1">
    <location>
        <begin position="147"/>
        <end position="180"/>
    </location>
</feature>
<feature type="compositionally biased region" description="Low complexity" evidence="1">
    <location>
        <begin position="63"/>
        <end position="74"/>
    </location>
</feature>
<organism evidence="2 3">
    <name type="scientific">Conger conger</name>
    <name type="common">Conger eel</name>
    <name type="synonym">Muraena conger</name>
    <dbReference type="NCBI Taxonomy" id="82655"/>
    <lineage>
        <taxon>Eukaryota</taxon>
        <taxon>Metazoa</taxon>
        <taxon>Chordata</taxon>
        <taxon>Craniata</taxon>
        <taxon>Vertebrata</taxon>
        <taxon>Euteleostomi</taxon>
        <taxon>Actinopterygii</taxon>
        <taxon>Neopterygii</taxon>
        <taxon>Teleostei</taxon>
        <taxon>Anguilliformes</taxon>
        <taxon>Congridae</taxon>
        <taxon>Conger</taxon>
    </lineage>
</organism>
<dbReference type="Proteomes" id="UP001152803">
    <property type="component" value="Unassembled WGS sequence"/>
</dbReference>
<gene>
    <name evidence="2" type="ORF">COCON_G00103280</name>
</gene>
<comment type="caution">
    <text evidence="2">The sequence shown here is derived from an EMBL/GenBank/DDBJ whole genome shotgun (WGS) entry which is preliminary data.</text>
</comment>
<reference evidence="2" key="1">
    <citation type="journal article" date="2023" name="Science">
        <title>Genome structures resolve the early diversification of teleost fishes.</title>
        <authorList>
            <person name="Parey E."/>
            <person name="Louis A."/>
            <person name="Montfort J."/>
            <person name="Bouchez O."/>
            <person name="Roques C."/>
            <person name="Iampietro C."/>
            <person name="Lluch J."/>
            <person name="Castinel A."/>
            <person name="Donnadieu C."/>
            <person name="Desvignes T."/>
            <person name="Floi Bucao C."/>
            <person name="Jouanno E."/>
            <person name="Wen M."/>
            <person name="Mejri S."/>
            <person name="Dirks R."/>
            <person name="Jansen H."/>
            <person name="Henkel C."/>
            <person name="Chen W.J."/>
            <person name="Zahm M."/>
            <person name="Cabau C."/>
            <person name="Klopp C."/>
            <person name="Thompson A.W."/>
            <person name="Robinson-Rechavi M."/>
            <person name="Braasch I."/>
            <person name="Lecointre G."/>
            <person name="Bobe J."/>
            <person name="Postlethwait J.H."/>
            <person name="Berthelot C."/>
            <person name="Roest Crollius H."/>
            <person name="Guiguen Y."/>
        </authorList>
    </citation>
    <scope>NUCLEOTIDE SEQUENCE</scope>
    <source>
        <strain evidence="2">Concon-B</strain>
    </source>
</reference>